<dbReference type="AlphaFoldDB" id="A0A1H3YZW7"/>
<keyword evidence="1" id="KW-0472">Membrane</keyword>
<protein>
    <submittedName>
        <fullName evidence="2">Uncharacterized protein</fullName>
    </submittedName>
</protein>
<gene>
    <name evidence="2" type="ORF">SAMN05443667_102195</name>
</gene>
<evidence type="ECO:0000313" key="2">
    <source>
        <dbReference type="EMBL" id="SEA16986.1"/>
    </source>
</evidence>
<keyword evidence="1" id="KW-1133">Transmembrane helix</keyword>
<evidence type="ECO:0000256" key="1">
    <source>
        <dbReference type="SAM" id="Phobius"/>
    </source>
</evidence>
<name>A0A1H3YZW7_9FLAO</name>
<organism evidence="2 3">
    <name type="scientific">Flavobacterium gillisiae</name>
    <dbReference type="NCBI Taxonomy" id="150146"/>
    <lineage>
        <taxon>Bacteria</taxon>
        <taxon>Pseudomonadati</taxon>
        <taxon>Bacteroidota</taxon>
        <taxon>Flavobacteriia</taxon>
        <taxon>Flavobacteriales</taxon>
        <taxon>Flavobacteriaceae</taxon>
        <taxon>Flavobacterium</taxon>
    </lineage>
</organism>
<accession>A0A1H3YZW7</accession>
<feature type="transmembrane region" description="Helical" evidence="1">
    <location>
        <begin position="67"/>
        <end position="89"/>
    </location>
</feature>
<evidence type="ECO:0000313" key="3">
    <source>
        <dbReference type="Proteomes" id="UP000198951"/>
    </source>
</evidence>
<feature type="transmembrane region" description="Helical" evidence="1">
    <location>
        <begin position="12"/>
        <end position="30"/>
    </location>
</feature>
<dbReference type="Proteomes" id="UP000198951">
    <property type="component" value="Unassembled WGS sequence"/>
</dbReference>
<dbReference type="EMBL" id="FNRD01000002">
    <property type="protein sequence ID" value="SEA16986.1"/>
    <property type="molecule type" value="Genomic_DNA"/>
</dbReference>
<keyword evidence="1" id="KW-0812">Transmembrane</keyword>
<feature type="transmembrane region" description="Helical" evidence="1">
    <location>
        <begin position="36"/>
        <end position="60"/>
    </location>
</feature>
<sequence length="95" mass="10587">MKLSGLNKIISVLILLLNVYFLPFTIIQIYTSGGIMVFGLLTTPITLIINLFLISGYLVFNKKYENSLSLLILNSIGSIFAFLLFILLITTPTID</sequence>
<proteinExistence type="predicted"/>
<keyword evidence="3" id="KW-1185">Reference proteome</keyword>
<reference evidence="3" key="1">
    <citation type="submission" date="2016-10" db="EMBL/GenBank/DDBJ databases">
        <authorList>
            <person name="Varghese N."/>
            <person name="Submissions S."/>
        </authorList>
    </citation>
    <scope>NUCLEOTIDE SEQUENCE [LARGE SCALE GENOMIC DNA]</scope>
    <source>
        <strain evidence="3">DSM 22376</strain>
    </source>
</reference>